<dbReference type="Proteomes" id="UP000008782">
    <property type="component" value="Unassembled WGS sequence"/>
</dbReference>
<proteinExistence type="predicted"/>
<dbReference type="AlphaFoldDB" id="E3QKM9"/>
<accession>E3QKM9</accession>
<evidence type="ECO:0000313" key="1">
    <source>
        <dbReference type="EMBL" id="EFQ31417.1"/>
    </source>
</evidence>
<dbReference type="HOGENOM" id="CLU_2904066_0_0_1"/>
<reference evidence="2" key="1">
    <citation type="journal article" date="2012" name="Nat. Genet.">
        <title>Lifestyle transitions in plant pathogenic Colletotrichum fungi deciphered by genome and transcriptome analyses.</title>
        <authorList>
            <person name="O'Connell R.J."/>
            <person name="Thon M.R."/>
            <person name="Hacquard S."/>
            <person name="Amyotte S.G."/>
            <person name="Kleemann J."/>
            <person name="Torres M.F."/>
            <person name="Damm U."/>
            <person name="Buiate E.A."/>
            <person name="Epstein L."/>
            <person name="Alkan N."/>
            <person name="Altmueller J."/>
            <person name="Alvarado-Balderrama L."/>
            <person name="Bauser C.A."/>
            <person name="Becker C."/>
            <person name="Birren B.W."/>
            <person name="Chen Z."/>
            <person name="Choi J."/>
            <person name="Crouch J.A."/>
            <person name="Duvick J.P."/>
            <person name="Farman M.A."/>
            <person name="Gan P."/>
            <person name="Heiman D."/>
            <person name="Henrissat B."/>
            <person name="Howard R.J."/>
            <person name="Kabbage M."/>
            <person name="Koch C."/>
            <person name="Kracher B."/>
            <person name="Kubo Y."/>
            <person name="Law A.D."/>
            <person name="Lebrun M.-H."/>
            <person name="Lee Y.-H."/>
            <person name="Miyara I."/>
            <person name="Moore N."/>
            <person name="Neumann U."/>
            <person name="Nordstroem K."/>
            <person name="Panaccione D.G."/>
            <person name="Panstruga R."/>
            <person name="Place M."/>
            <person name="Proctor R.H."/>
            <person name="Prusky D."/>
            <person name="Rech G."/>
            <person name="Reinhardt R."/>
            <person name="Rollins J.A."/>
            <person name="Rounsley S."/>
            <person name="Schardl C.L."/>
            <person name="Schwartz D.C."/>
            <person name="Shenoy N."/>
            <person name="Shirasu K."/>
            <person name="Sikhakolli U.R."/>
            <person name="Stueber K."/>
            <person name="Sukno S.A."/>
            <person name="Sweigard J.A."/>
            <person name="Takano Y."/>
            <person name="Takahara H."/>
            <person name="Trail F."/>
            <person name="van der Does H.C."/>
            <person name="Voll L.M."/>
            <person name="Will I."/>
            <person name="Young S."/>
            <person name="Zeng Q."/>
            <person name="Zhang J."/>
            <person name="Zhou S."/>
            <person name="Dickman M.B."/>
            <person name="Schulze-Lefert P."/>
            <person name="Ver Loren van Themaat E."/>
            <person name="Ma L.-J."/>
            <person name="Vaillancourt L.J."/>
        </authorList>
    </citation>
    <scope>NUCLEOTIDE SEQUENCE [LARGE SCALE GENOMIC DNA]</scope>
    <source>
        <strain evidence="2">M1.001 / M2 / FGSC 10212</strain>
    </source>
</reference>
<dbReference type="VEuPathDB" id="FungiDB:GLRG_06561"/>
<dbReference type="GeneID" id="24411926"/>
<gene>
    <name evidence="1" type="ORF">GLRG_06561</name>
</gene>
<protein>
    <submittedName>
        <fullName evidence="1">Uncharacterized protein</fullName>
    </submittedName>
</protein>
<keyword evidence="2" id="KW-1185">Reference proteome</keyword>
<organism evidence="2">
    <name type="scientific">Colletotrichum graminicola (strain M1.001 / M2 / FGSC 10212)</name>
    <name type="common">Maize anthracnose fungus</name>
    <name type="synonym">Glomerella graminicola</name>
    <dbReference type="NCBI Taxonomy" id="645133"/>
    <lineage>
        <taxon>Eukaryota</taxon>
        <taxon>Fungi</taxon>
        <taxon>Dikarya</taxon>
        <taxon>Ascomycota</taxon>
        <taxon>Pezizomycotina</taxon>
        <taxon>Sordariomycetes</taxon>
        <taxon>Hypocreomycetidae</taxon>
        <taxon>Glomerellales</taxon>
        <taxon>Glomerellaceae</taxon>
        <taxon>Colletotrichum</taxon>
        <taxon>Colletotrichum graminicola species complex</taxon>
    </lineage>
</organism>
<evidence type="ECO:0000313" key="2">
    <source>
        <dbReference type="Proteomes" id="UP000008782"/>
    </source>
</evidence>
<name>E3QKM9_COLGM</name>
<dbReference type="RefSeq" id="XP_008095437.1">
    <property type="nucleotide sequence ID" value="XM_008097246.1"/>
</dbReference>
<sequence>MYAYFELPEDSLLILDQCWGLRYREGGAGGIDDQCGHHEDAIPRAKVQSAELPTKHVTISVE</sequence>
<dbReference type="EMBL" id="GG697355">
    <property type="protein sequence ID" value="EFQ31417.1"/>
    <property type="molecule type" value="Genomic_DNA"/>
</dbReference>